<dbReference type="Gene3D" id="3.90.1640.10">
    <property type="entry name" value="inorganic pyrophosphatase (n-terminal core)"/>
    <property type="match status" value="1"/>
</dbReference>
<evidence type="ECO:0000313" key="5">
    <source>
        <dbReference type="Proteomes" id="UP000215771"/>
    </source>
</evidence>
<dbReference type="Pfam" id="PF02272">
    <property type="entry name" value="DHHA1"/>
    <property type="match status" value="1"/>
</dbReference>
<evidence type="ECO:0000256" key="1">
    <source>
        <dbReference type="SAM" id="MobiDB-lite"/>
    </source>
</evidence>
<dbReference type="InterPro" id="IPR003156">
    <property type="entry name" value="DHHA1_dom"/>
</dbReference>
<feature type="domain" description="DHHA1" evidence="3">
    <location>
        <begin position="244"/>
        <end position="311"/>
    </location>
</feature>
<dbReference type="PANTHER" id="PTHR47618">
    <property type="entry name" value="BIFUNCTIONAL OLIGORIBONUCLEASE AND PAP PHOSPHATASE NRNA"/>
    <property type="match status" value="1"/>
</dbReference>
<proteinExistence type="predicted"/>
<sequence>MSGLFADTPAVGEQLAHVAEVLRGAERISVVAHIKPDADAVGSACGLAAGLRKLGKDARVYIGQTYPHPSNLRTVPGVDDITYGAHLPADGLIVTVDCASVDRTGLLRERIGAERDRVVVIDHHETNPGFGAHNLIADAESTTTIIRELFTHLGVELDSEIAYCLYAGLVTDTGSFRWGTPRMHTLAAELMEYGLDTRQLTMDLIDKASPRDLQIMGGVLADLQNFRQEGLVVSVFTISAEALARMSQTTVETIIDYARVLEGSDVGMVLKQNGPKHWAVSLRSTVIDVSKLAQVFGGGGHIPAAGYTAYGSQDMVVRDLIAALPTREERAASQHEPEAQDFPNANR</sequence>
<dbReference type="InterPro" id="IPR001667">
    <property type="entry name" value="DDH_dom"/>
</dbReference>
<dbReference type="PANTHER" id="PTHR47618:SF1">
    <property type="entry name" value="BIFUNCTIONAL OLIGORIBONUCLEASE AND PAP PHOSPHATASE NRNA"/>
    <property type="match status" value="1"/>
</dbReference>
<dbReference type="Pfam" id="PF01368">
    <property type="entry name" value="DHH"/>
    <property type="match status" value="1"/>
</dbReference>
<dbReference type="EMBL" id="NQMQ01000013">
    <property type="protein sequence ID" value="PAJ69647.1"/>
    <property type="molecule type" value="Genomic_DNA"/>
</dbReference>
<feature type="region of interest" description="Disordered" evidence="1">
    <location>
        <begin position="327"/>
        <end position="347"/>
    </location>
</feature>
<dbReference type="Gene3D" id="3.10.310.30">
    <property type="match status" value="1"/>
</dbReference>
<accession>A0A269PEY0</accession>
<dbReference type="AlphaFoldDB" id="A0A269PEY0"/>
<comment type="caution">
    <text evidence="4">The sequence shown here is derived from an EMBL/GenBank/DDBJ whole genome shotgun (WGS) entry which is preliminary data.</text>
</comment>
<evidence type="ECO:0000259" key="3">
    <source>
        <dbReference type="Pfam" id="PF02272"/>
    </source>
</evidence>
<reference evidence="4 5" key="1">
    <citation type="submission" date="2017-08" db="EMBL/GenBank/DDBJ databases">
        <authorList>
            <person name="de Groot N.N."/>
        </authorList>
    </citation>
    <scope>NUCLEOTIDE SEQUENCE [LARGE SCALE GENOMIC DNA]</scope>
    <source>
        <strain evidence="4 5">NBT06-6</strain>
    </source>
</reference>
<evidence type="ECO:0000313" key="4">
    <source>
        <dbReference type="EMBL" id="PAJ69647.1"/>
    </source>
</evidence>
<name>A0A269PEY0_9CORY</name>
<dbReference type="InterPro" id="IPR038763">
    <property type="entry name" value="DHH_sf"/>
</dbReference>
<evidence type="ECO:0000259" key="2">
    <source>
        <dbReference type="Pfam" id="PF01368"/>
    </source>
</evidence>
<dbReference type="InterPro" id="IPR051319">
    <property type="entry name" value="Oligoribo/pAp-PDE_c-di-AMP_PDE"/>
</dbReference>
<dbReference type="GO" id="GO:0003676">
    <property type="term" value="F:nucleic acid binding"/>
    <property type="evidence" value="ECO:0007669"/>
    <property type="project" value="InterPro"/>
</dbReference>
<feature type="compositionally biased region" description="Basic and acidic residues" evidence="1">
    <location>
        <begin position="327"/>
        <end position="338"/>
    </location>
</feature>
<organism evidence="4 5">
    <name type="scientific">Corynebacterium hadale</name>
    <dbReference type="NCBI Taxonomy" id="2026255"/>
    <lineage>
        <taxon>Bacteria</taxon>
        <taxon>Bacillati</taxon>
        <taxon>Actinomycetota</taxon>
        <taxon>Actinomycetes</taxon>
        <taxon>Mycobacteriales</taxon>
        <taxon>Corynebacteriaceae</taxon>
        <taxon>Corynebacterium</taxon>
    </lineage>
</organism>
<dbReference type="SUPFAM" id="SSF64182">
    <property type="entry name" value="DHH phosphoesterases"/>
    <property type="match status" value="1"/>
</dbReference>
<dbReference type="RefSeq" id="WP_095277373.1">
    <property type="nucleotide sequence ID" value="NZ_CP047655.1"/>
</dbReference>
<gene>
    <name evidence="4" type="ORF">CIG21_06965</name>
</gene>
<feature type="domain" description="DDH" evidence="2">
    <location>
        <begin position="27"/>
        <end position="168"/>
    </location>
</feature>
<dbReference type="Proteomes" id="UP000215771">
    <property type="component" value="Unassembled WGS sequence"/>
</dbReference>
<protein>
    <submittedName>
        <fullName evidence="4">Exopolyphosphatase</fullName>
    </submittedName>
</protein>